<dbReference type="AlphaFoldDB" id="A0A086AL00"/>
<gene>
    <name evidence="2" type="ORF">B0A62_03560</name>
    <name evidence="1" type="ORF">IW20_08470</name>
</gene>
<evidence type="ECO:0000313" key="4">
    <source>
        <dbReference type="Proteomes" id="UP000198424"/>
    </source>
</evidence>
<organism evidence="1 3">
    <name type="scientific">Flavobacterium hydatis</name>
    <name type="common">Cytophaga aquatilis</name>
    <dbReference type="NCBI Taxonomy" id="991"/>
    <lineage>
        <taxon>Bacteria</taxon>
        <taxon>Pseudomonadati</taxon>
        <taxon>Bacteroidota</taxon>
        <taxon>Flavobacteriia</taxon>
        <taxon>Flavobacteriales</taxon>
        <taxon>Flavobacteriaceae</taxon>
        <taxon>Flavobacterium</taxon>
    </lineage>
</organism>
<dbReference type="EMBL" id="MUGY01000003">
    <property type="protein sequence ID" value="OXA97338.1"/>
    <property type="molecule type" value="Genomic_DNA"/>
</dbReference>
<dbReference type="OrthoDB" id="1361967at2"/>
<sequence>MAVKEKVINLTMLKGESEVSYSTALEVGFVLGAELHTNHTDIDNFAQYGIYDDSGVSFSKPTHIDHWKRREGAGFDDSYKPLFFNTESKTFGFKAKTNQPVAKDTYFHLILIYKINPESCT</sequence>
<reference evidence="2 4" key="2">
    <citation type="submission" date="2016-11" db="EMBL/GenBank/DDBJ databases">
        <title>Whole genomes of Flavobacteriaceae.</title>
        <authorList>
            <person name="Stine C."/>
            <person name="Li C."/>
            <person name="Tadesse D."/>
        </authorList>
    </citation>
    <scope>NUCLEOTIDE SEQUENCE [LARGE SCALE GENOMIC DNA]</scope>
    <source>
        <strain evidence="2 4">ATCC 29551</strain>
    </source>
</reference>
<dbReference type="EMBL" id="JPRM01000010">
    <property type="protein sequence ID" value="KFF17364.1"/>
    <property type="molecule type" value="Genomic_DNA"/>
</dbReference>
<evidence type="ECO:0000313" key="1">
    <source>
        <dbReference type="EMBL" id="KFF17364.1"/>
    </source>
</evidence>
<name>A0A086AL00_FLAHY</name>
<reference evidence="1 3" key="1">
    <citation type="submission" date="2014-07" db="EMBL/GenBank/DDBJ databases">
        <title>Genome of Flavobacterium hydatis DSM 2063.</title>
        <authorList>
            <person name="Pipes S.E."/>
            <person name="Stropko S.J."/>
            <person name="Newman J.D."/>
        </authorList>
    </citation>
    <scope>NUCLEOTIDE SEQUENCE [LARGE SCALE GENOMIC DNA]</scope>
    <source>
        <strain evidence="1 3">DSM 2063</strain>
    </source>
</reference>
<evidence type="ECO:0000313" key="3">
    <source>
        <dbReference type="Proteomes" id="UP000028712"/>
    </source>
</evidence>
<keyword evidence="4" id="KW-1185">Reference proteome</keyword>
<proteinExistence type="predicted"/>
<dbReference type="eggNOG" id="ENOG502ZY8K">
    <property type="taxonomic scope" value="Bacteria"/>
</dbReference>
<dbReference type="Proteomes" id="UP000028712">
    <property type="component" value="Unassembled WGS sequence"/>
</dbReference>
<evidence type="ECO:0000313" key="2">
    <source>
        <dbReference type="EMBL" id="OXA97338.1"/>
    </source>
</evidence>
<dbReference type="RefSeq" id="WP_035620784.1">
    <property type="nucleotide sequence ID" value="NZ_JBEWQG010000003.1"/>
</dbReference>
<comment type="caution">
    <text evidence="1">The sequence shown here is derived from an EMBL/GenBank/DDBJ whole genome shotgun (WGS) entry which is preliminary data.</text>
</comment>
<accession>A0A086AL00</accession>
<dbReference type="Proteomes" id="UP000198424">
    <property type="component" value="Unassembled WGS sequence"/>
</dbReference>
<protein>
    <submittedName>
        <fullName evidence="1">Uncharacterized protein</fullName>
    </submittedName>
</protein>
<dbReference type="STRING" id="991.IW20_08470"/>